<accession>A0ABS4TMD4</accession>
<dbReference type="Pfam" id="PF00486">
    <property type="entry name" value="Trans_reg_C"/>
    <property type="match status" value="1"/>
</dbReference>
<sequence length="261" mass="27959">MGVDRGVLRLCQPATGWYLRLVGAVRVSGTADSWESRAVGSRKARTLLAYLGAQRQDVVTVDQVIDALWDGAPPQEPEANVATLVSRLRGRFGPDVITGGRSGYRLGESVQVDLYEASALVVRAETLANTAHSLLVAEQAMKVLDDLPVLAEYPAAAWAEEARALQDSLLRRAWHAAADSALRTGAPRLAQVLAETLISRNAVDEKAYQVLMRACVTGGDSARAVVTYQRLRSALAAEKRAPSAASRDLVVEILRTDAATG</sequence>
<dbReference type="Proteomes" id="UP001519332">
    <property type="component" value="Unassembled WGS sequence"/>
</dbReference>
<keyword evidence="4" id="KW-0804">Transcription</keyword>
<evidence type="ECO:0000313" key="8">
    <source>
        <dbReference type="Proteomes" id="UP001519332"/>
    </source>
</evidence>
<keyword evidence="2" id="KW-0805">Transcription regulation</keyword>
<evidence type="ECO:0000256" key="3">
    <source>
        <dbReference type="ARBA" id="ARBA00023125"/>
    </source>
</evidence>
<comment type="caution">
    <text evidence="7">The sequence shown here is derived from an EMBL/GenBank/DDBJ whole genome shotgun (WGS) entry which is preliminary data.</text>
</comment>
<dbReference type="SUPFAM" id="SSF46894">
    <property type="entry name" value="C-terminal effector domain of the bipartite response regulators"/>
    <property type="match status" value="1"/>
</dbReference>
<name>A0ABS4TMD4_9PSEU</name>
<dbReference type="InterPro" id="IPR036388">
    <property type="entry name" value="WH-like_DNA-bd_sf"/>
</dbReference>
<evidence type="ECO:0000256" key="2">
    <source>
        <dbReference type="ARBA" id="ARBA00023015"/>
    </source>
</evidence>
<dbReference type="Gene3D" id="1.10.10.10">
    <property type="entry name" value="Winged helix-like DNA-binding domain superfamily/Winged helix DNA-binding domain"/>
    <property type="match status" value="1"/>
</dbReference>
<dbReference type="PANTHER" id="PTHR35807:SF1">
    <property type="entry name" value="TRANSCRIPTIONAL REGULATOR REDD"/>
    <property type="match status" value="1"/>
</dbReference>
<evidence type="ECO:0000256" key="4">
    <source>
        <dbReference type="ARBA" id="ARBA00023163"/>
    </source>
</evidence>
<protein>
    <submittedName>
        <fullName evidence="7">DNA-binding SARP family transcriptional activator</fullName>
    </submittedName>
</protein>
<dbReference type="RefSeq" id="WP_209642401.1">
    <property type="nucleotide sequence ID" value="NZ_JAGINW010000001.1"/>
</dbReference>
<evidence type="ECO:0000259" key="5">
    <source>
        <dbReference type="SMART" id="SM00862"/>
    </source>
</evidence>
<feature type="domain" description="OmpR/PhoB-type" evidence="5">
    <location>
        <begin position="36"/>
        <end position="106"/>
    </location>
</feature>
<dbReference type="Pfam" id="PF03704">
    <property type="entry name" value="BTAD"/>
    <property type="match status" value="1"/>
</dbReference>
<organism evidence="7 8">
    <name type="scientific">Kibdelosporangium banguiense</name>
    <dbReference type="NCBI Taxonomy" id="1365924"/>
    <lineage>
        <taxon>Bacteria</taxon>
        <taxon>Bacillati</taxon>
        <taxon>Actinomycetota</taxon>
        <taxon>Actinomycetes</taxon>
        <taxon>Pseudonocardiales</taxon>
        <taxon>Pseudonocardiaceae</taxon>
        <taxon>Kibdelosporangium</taxon>
    </lineage>
</organism>
<dbReference type="Gene3D" id="1.25.40.10">
    <property type="entry name" value="Tetratricopeptide repeat domain"/>
    <property type="match status" value="1"/>
</dbReference>
<dbReference type="InterPro" id="IPR016032">
    <property type="entry name" value="Sig_transdc_resp-reg_C-effctor"/>
</dbReference>
<reference evidence="7 8" key="1">
    <citation type="submission" date="2021-03" db="EMBL/GenBank/DDBJ databases">
        <title>Sequencing the genomes of 1000 actinobacteria strains.</title>
        <authorList>
            <person name="Klenk H.-P."/>
        </authorList>
    </citation>
    <scope>NUCLEOTIDE SEQUENCE [LARGE SCALE GENOMIC DNA]</scope>
    <source>
        <strain evidence="7 8">DSM 46670</strain>
    </source>
</reference>
<dbReference type="EMBL" id="JAGINW010000001">
    <property type="protein sequence ID" value="MBP2325164.1"/>
    <property type="molecule type" value="Genomic_DNA"/>
</dbReference>
<dbReference type="SUPFAM" id="SSF48452">
    <property type="entry name" value="TPR-like"/>
    <property type="match status" value="1"/>
</dbReference>
<dbReference type="PANTHER" id="PTHR35807">
    <property type="entry name" value="TRANSCRIPTIONAL REGULATOR REDD-RELATED"/>
    <property type="match status" value="1"/>
</dbReference>
<evidence type="ECO:0000259" key="6">
    <source>
        <dbReference type="SMART" id="SM01043"/>
    </source>
</evidence>
<proteinExistence type="inferred from homology"/>
<dbReference type="GO" id="GO:0003677">
    <property type="term" value="F:DNA binding"/>
    <property type="evidence" value="ECO:0007669"/>
    <property type="project" value="UniProtKB-KW"/>
</dbReference>
<keyword evidence="3 7" id="KW-0238">DNA-binding</keyword>
<dbReference type="InterPro" id="IPR011990">
    <property type="entry name" value="TPR-like_helical_dom_sf"/>
</dbReference>
<keyword evidence="8" id="KW-1185">Reference proteome</keyword>
<evidence type="ECO:0000313" key="7">
    <source>
        <dbReference type="EMBL" id="MBP2325164.1"/>
    </source>
</evidence>
<evidence type="ECO:0000256" key="1">
    <source>
        <dbReference type="ARBA" id="ARBA00005820"/>
    </source>
</evidence>
<dbReference type="InterPro" id="IPR051677">
    <property type="entry name" value="AfsR-DnrI-RedD_regulator"/>
</dbReference>
<comment type="similarity">
    <text evidence="1">Belongs to the AfsR/DnrI/RedD regulatory family.</text>
</comment>
<dbReference type="SMART" id="SM01043">
    <property type="entry name" value="BTAD"/>
    <property type="match status" value="1"/>
</dbReference>
<feature type="domain" description="Bacterial transcriptional activator" evidence="6">
    <location>
        <begin position="112"/>
        <end position="254"/>
    </location>
</feature>
<dbReference type="SMART" id="SM00862">
    <property type="entry name" value="Trans_reg_C"/>
    <property type="match status" value="1"/>
</dbReference>
<gene>
    <name evidence="7" type="ORF">JOF56_005549</name>
</gene>
<dbReference type="InterPro" id="IPR005158">
    <property type="entry name" value="BTAD"/>
</dbReference>
<dbReference type="InterPro" id="IPR001867">
    <property type="entry name" value="OmpR/PhoB-type_DNA-bd"/>
</dbReference>